<dbReference type="EMBL" id="LT629776">
    <property type="protein sequence ID" value="SDR80133.1"/>
    <property type="molecule type" value="Genomic_DNA"/>
</dbReference>
<dbReference type="STRING" id="545619.SAMN04489860_0093"/>
<dbReference type="Proteomes" id="UP000185663">
    <property type="component" value="Chromosome I"/>
</dbReference>
<dbReference type="SUPFAM" id="SSF55154">
    <property type="entry name" value="CYTH-like phosphatases"/>
    <property type="match status" value="1"/>
</dbReference>
<accession>A0A1H1M004</accession>
<dbReference type="AlphaFoldDB" id="A0A1H1M004"/>
<organism evidence="2 3">
    <name type="scientific">Paraoerskovia marina</name>
    <dbReference type="NCBI Taxonomy" id="545619"/>
    <lineage>
        <taxon>Bacteria</taxon>
        <taxon>Bacillati</taxon>
        <taxon>Actinomycetota</taxon>
        <taxon>Actinomycetes</taxon>
        <taxon>Micrococcales</taxon>
        <taxon>Cellulomonadaceae</taxon>
        <taxon>Paraoerskovia</taxon>
    </lineage>
</organism>
<reference evidence="2 3" key="1">
    <citation type="submission" date="2016-10" db="EMBL/GenBank/DDBJ databases">
        <authorList>
            <person name="de Groot N.N."/>
        </authorList>
    </citation>
    <scope>NUCLEOTIDE SEQUENCE [LARGE SCALE GENOMIC DNA]</scope>
    <source>
        <strain evidence="2 3">DSM 22126</strain>
    </source>
</reference>
<dbReference type="eggNOG" id="COG3025">
    <property type="taxonomic scope" value="Bacteria"/>
</dbReference>
<name>A0A1H1M004_9CELL</name>
<proteinExistence type="predicted"/>
<gene>
    <name evidence="2" type="ORF">SAMN04489860_0093</name>
</gene>
<sequence>MTADRLNPIGLEELDLHAALQTRVDRKYLVPTPALDGILRGLLSAEPGVRVLEIDGQRDFGYASQYFDTPDLASFRSAAHRRRRRFKVRTRTYLDSGLCRLEVKTRGSRGTTVKHRTDHDHAPDSLGTGVEFVGEVLRMTRALPVDPRTLEPTLRTEYRRMTLLLPQTASRATIDTHLEWYDGGAHLAVGDVAVVETKSGSQAGTLDRVLWARGIRPARISKFGAGLAALHPELPATRWRRALDHQLDLTWND</sequence>
<dbReference type="Pfam" id="PF09359">
    <property type="entry name" value="VTC"/>
    <property type="match status" value="1"/>
</dbReference>
<evidence type="ECO:0000313" key="2">
    <source>
        <dbReference type="EMBL" id="SDR80133.1"/>
    </source>
</evidence>
<evidence type="ECO:0000313" key="3">
    <source>
        <dbReference type="Proteomes" id="UP000185663"/>
    </source>
</evidence>
<dbReference type="OrthoDB" id="148766at2"/>
<protein>
    <submittedName>
        <fullName evidence="2">VTC domain-containing protein</fullName>
    </submittedName>
</protein>
<dbReference type="InterPro" id="IPR033469">
    <property type="entry name" value="CYTH-like_dom_sf"/>
</dbReference>
<feature type="domain" description="VTC" evidence="1">
    <location>
        <begin position="24"/>
        <end position="231"/>
    </location>
</feature>
<keyword evidence="3" id="KW-1185">Reference proteome</keyword>
<dbReference type="InterPro" id="IPR018966">
    <property type="entry name" value="VTC_domain"/>
</dbReference>
<dbReference type="CDD" id="cd07750">
    <property type="entry name" value="PolyPPase_VTC_like"/>
    <property type="match status" value="1"/>
</dbReference>
<evidence type="ECO:0000259" key="1">
    <source>
        <dbReference type="Pfam" id="PF09359"/>
    </source>
</evidence>